<proteinExistence type="inferred from homology"/>
<comment type="caution">
    <text evidence="13">The sequence shown here is derived from an EMBL/GenBank/DDBJ whole genome shotgun (WGS) entry which is preliminary data.</text>
</comment>
<dbReference type="PANTHER" id="PTHR13224:SF6">
    <property type="entry name" value="MEDIATOR OF RNA POLYMERASE II TRANSCRIPTION SUBUNIT 16"/>
    <property type="match status" value="1"/>
</dbReference>
<feature type="domain" description="Mediator complex subunit 16 C-terminal" evidence="12">
    <location>
        <begin position="856"/>
        <end position="964"/>
    </location>
</feature>
<keyword evidence="14" id="KW-1185">Reference proteome</keyword>
<dbReference type="Pfam" id="PF20719">
    <property type="entry name" value="Med16_C"/>
    <property type="match status" value="1"/>
</dbReference>
<dbReference type="InterPro" id="IPR048338">
    <property type="entry name" value="Mediator_Med16"/>
</dbReference>
<feature type="region of interest" description="Disordered" evidence="10">
    <location>
        <begin position="798"/>
        <end position="817"/>
    </location>
</feature>
<evidence type="ECO:0000259" key="11">
    <source>
        <dbReference type="Pfam" id="PF11635"/>
    </source>
</evidence>
<evidence type="ECO:0000256" key="10">
    <source>
        <dbReference type="SAM" id="MobiDB-lite"/>
    </source>
</evidence>
<keyword evidence="6 9" id="KW-0804">Transcription</keyword>
<dbReference type="GO" id="GO:0016592">
    <property type="term" value="C:mediator complex"/>
    <property type="evidence" value="ECO:0007669"/>
    <property type="project" value="InterPro"/>
</dbReference>
<comment type="subcellular location">
    <subcellularLocation>
        <location evidence="1 9">Nucleus</location>
    </subcellularLocation>
</comment>
<organism evidence="13 14">
    <name type="scientific">Lasiosphaeria hispida</name>
    <dbReference type="NCBI Taxonomy" id="260671"/>
    <lineage>
        <taxon>Eukaryota</taxon>
        <taxon>Fungi</taxon>
        <taxon>Dikarya</taxon>
        <taxon>Ascomycota</taxon>
        <taxon>Pezizomycotina</taxon>
        <taxon>Sordariomycetes</taxon>
        <taxon>Sordariomycetidae</taxon>
        <taxon>Sordariales</taxon>
        <taxon>Lasiosphaeriaceae</taxon>
        <taxon>Lasiosphaeria</taxon>
    </lineage>
</organism>
<dbReference type="Pfam" id="PF11635">
    <property type="entry name" value="Med16_N"/>
    <property type="match status" value="1"/>
</dbReference>
<dbReference type="PANTHER" id="PTHR13224">
    <property type="entry name" value="THYROID HORMONE RECEPTOR-ASSOCIATED PROTEIN-RELATED"/>
    <property type="match status" value="1"/>
</dbReference>
<dbReference type="EMBL" id="JAUIQD010000001">
    <property type="protein sequence ID" value="KAK3362748.1"/>
    <property type="molecule type" value="Genomic_DNA"/>
</dbReference>
<evidence type="ECO:0000256" key="1">
    <source>
        <dbReference type="ARBA" id="ARBA00004123"/>
    </source>
</evidence>
<gene>
    <name evidence="9" type="primary">MED16</name>
    <name evidence="13" type="ORF">B0T25DRAFT_586923</name>
</gene>
<comment type="similarity">
    <text evidence="2 9">Belongs to the Mediator complex subunit 16 family.</text>
</comment>
<name>A0AAJ0MJQ7_9PEZI</name>
<evidence type="ECO:0000256" key="4">
    <source>
        <dbReference type="ARBA" id="ARBA00023015"/>
    </source>
</evidence>
<evidence type="ECO:0000256" key="8">
    <source>
        <dbReference type="ARBA" id="ARBA00032015"/>
    </source>
</evidence>
<dbReference type="SUPFAM" id="SSF50978">
    <property type="entry name" value="WD40 repeat-like"/>
    <property type="match status" value="1"/>
</dbReference>
<dbReference type="InterPro" id="IPR021665">
    <property type="entry name" value="Mediator_Med16_N"/>
</dbReference>
<protein>
    <recommendedName>
        <fullName evidence="3 9">Mediator of RNA polymerase II transcription subunit 16</fullName>
    </recommendedName>
    <alternativeName>
        <fullName evidence="8 9">Mediator complex subunit 16</fullName>
    </alternativeName>
</protein>
<dbReference type="InterPro" id="IPR036322">
    <property type="entry name" value="WD40_repeat_dom_sf"/>
</dbReference>
<evidence type="ECO:0000256" key="2">
    <source>
        <dbReference type="ARBA" id="ARBA00006543"/>
    </source>
</evidence>
<accession>A0AAJ0MJQ7</accession>
<dbReference type="GO" id="GO:0045893">
    <property type="term" value="P:positive regulation of DNA-templated transcription"/>
    <property type="evidence" value="ECO:0007669"/>
    <property type="project" value="TreeGrafter"/>
</dbReference>
<evidence type="ECO:0000256" key="7">
    <source>
        <dbReference type="ARBA" id="ARBA00023242"/>
    </source>
</evidence>
<sequence>MSGMDSAMALDEVDLFGDPVIDLPTRPPLSKKLQQRLDELRSRGCSQGIAWSRQGTIASVSKDGWSLDLRFLRCHPDNGAWELSGPTPCPTVSPTPGGPICHMAWAPTSSPELAVIDAVGRITILSFSITLNRPYTVRRWDADPVDDLQAVVGCYWLPLGMAPGRQQFHVMYGPAVWMQNEYKFENSVNHAYGPWHPNMGKSALLCVTTNGSLKLLFSQNSNRIEETSLELESVTSSDDLMTHASICSDKNTLLIALATTSRQLKVVRVAVQWSTPQPADKQTPPGSMPLSPHLKEKNVAVTSWFQHGPSESSLDTSMAQLSHIEMLPSCLEGSPTSEVPPVVLTVRSHVPSDDSPFDQEHQSIIDRWEVLSDQAQTLHSAFEQLGFKNGAGPQLPTMTRLNKLESIIVPKIIVSIHSMQLGKVICFAFSDGTVQYRDRFTMNEIYNEHNLSSIMSPHQVGFQFTNDTPCLQVAFSPTNCSFVQICEDGSVKWNRMYYPMDDVNTALQGSQYNAVLAALSVAISPAAIQQTNLDDVLSIARPFTQKSDFTYLWIRTIVNMLKIPVDYSEESHHDQLVRNSHLQVCLSILNHLGFHGEFQPRSFGGKFAMLALNVRNIVILITIANNTPVNLKEKLSPLDDPEVVEALAGCAKWAVDLLSWLTDCIFNLLNQPTFLAMLGDAKRFPELSSYLQSRGDVSLHLLLCSSTRGFLSAACRRLTHLESLSNRATQFYERQVAQSLKDSDHPSASARPTPALYLAYVKMQRSSSSTLIKVQEFEKLVSSLSQEIRSNYQRSLAGLTSKGGRPQGQGSGQQGNANDHLIKKAQTHCELDMLLAGNPPPSFREALYKFFHNNVTAFRNQTNPSELYFANFSLLEVDDDSKSLAAKKARGLYIDVFKRAALISSVKPGKGSGNSANGALSEETGPQWRRCVRCAAVMEDVYGHRPGFTFVLAQQRKCSCGGNWGLLPKGSLLC</sequence>
<evidence type="ECO:0000259" key="12">
    <source>
        <dbReference type="Pfam" id="PF20719"/>
    </source>
</evidence>
<evidence type="ECO:0000256" key="3">
    <source>
        <dbReference type="ARBA" id="ARBA00019614"/>
    </source>
</evidence>
<dbReference type="Proteomes" id="UP001275084">
    <property type="component" value="Unassembled WGS sequence"/>
</dbReference>
<keyword evidence="5 9" id="KW-0010">Activator</keyword>
<dbReference type="AlphaFoldDB" id="A0AAJ0MJQ7"/>
<evidence type="ECO:0000256" key="5">
    <source>
        <dbReference type="ARBA" id="ARBA00023159"/>
    </source>
</evidence>
<evidence type="ECO:0000256" key="9">
    <source>
        <dbReference type="RuleBase" id="RU364149"/>
    </source>
</evidence>
<dbReference type="InterPro" id="IPR048339">
    <property type="entry name" value="Mediator_Med16_C"/>
</dbReference>
<comment type="subunit">
    <text evidence="9">Component of the Mediator complex.</text>
</comment>
<evidence type="ECO:0000256" key="6">
    <source>
        <dbReference type="ARBA" id="ARBA00023163"/>
    </source>
</evidence>
<evidence type="ECO:0000313" key="13">
    <source>
        <dbReference type="EMBL" id="KAK3362748.1"/>
    </source>
</evidence>
<feature type="domain" description="Mediator complex subunit Med16 N-terminal" evidence="11">
    <location>
        <begin position="143"/>
        <end position="465"/>
    </location>
</feature>
<comment type="function">
    <text evidence="9">Component of the Mediator complex, a coactivator involved in the regulated transcription of nearly all RNA polymerase II-dependent genes. Mediator functions as a bridge to convey information from gene-specific regulatory proteins to the basal RNA polymerase II transcription machinery. Mediator is recruited to promoters by direct interactions with regulatory proteins and serves as a scaffold for the assembly of a functional preinitiation complex with RNA polymerase II and the general transcription factors.</text>
</comment>
<evidence type="ECO:0000313" key="14">
    <source>
        <dbReference type="Proteomes" id="UP001275084"/>
    </source>
</evidence>
<reference evidence="13" key="2">
    <citation type="submission" date="2023-06" db="EMBL/GenBank/DDBJ databases">
        <authorList>
            <consortium name="Lawrence Berkeley National Laboratory"/>
            <person name="Haridas S."/>
            <person name="Hensen N."/>
            <person name="Bonometti L."/>
            <person name="Westerberg I."/>
            <person name="Brannstrom I.O."/>
            <person name="Guillou S."/>
            <person name="Cros-Aarteil S."/>
            <person name="Calhoun S."/>
            <person name="Kuo A."/>
            <person name="Mondo S."/>
            <person name="Pangilinan J."/>
            <person name="Riley R."/>
            <person name="Labutti K."/>
            <person name="Andreopoulos B."/>
            <person name="Lipzen A."/>
            <person name="Chen C."/>
            <person name="Yanf M."/>
            <person name="Daum C."/>
            <person name="Ng V."/>
            <person name="Clum A."/>
            <person name="Steindorff A."/>
            <person name="Ohm R."/>
            <person name="Martin F."/>
            <person name="Silar P."/>
            <person name="Natvig D."/>
            <person name="Lalanne C."/>
            <person name="Gautier V."/>
            <person name="Ament-Velasquez S.L."/>
            <person name="Kruys A."/>
            <person name="Hutchinson M.I."/>
            <person name="Powell A.J."/>
            <person name="Barry K."/>
            <person name="Miller A.N."/>
            <person name="Grigoriev I.V."/>
            <person name="Debuchy R."/>
            <person name="Gladieux P."/>
            <person name="Thoren M.H."/>
            <person name="Johannesson H."/>
        </authorList>
    </citation>
    <scope>NUCLEOTIDE SEQUENCE</scope>
    <source>
        <strain evidence="13">CBS 955.72</strain>
    </source>
</reference>
<keyword evidence="4 9" id="KW-0805">Transcription regulation</keyword>
<reference evidence="13" key="1">
    <citation type="journal article" date="2023" name="Mol. Phylogenet. Evol.">
        <title>Genome-scale phylogeny and comparative genomics of the fungal order Sordariales.</title>
        <authorList>
            <person name="Hensen N."/>
            <person name="Bonometti L."/>
            <person name="Westerberg I."/>
            <person name="Brannstrom I.O."/>
            <person name="Guillou S."/>
            <person name="Cros-Aarteil S."/>
            <person name="Calhoun S."/>
            <person name="Haridas S."/>
            <person name="Kuo A."/>
            <person name="Mondo S."/>
            <person name="Pangilinan J."/>
            <person name="Riley R."/>
            <person name="LaButti K."/>
            <person name="Andreopoulos B."/>
            <person name="Lipzen A."/>
            <person name="Chen C."/>
            <person name="Yan M."/>
            <person name="Daum C."/>
            <person name="Ng V."/>
            <person name="Clum A."/>
            <person name="Steindorff A."/>
            <person name="Ohm R.A."/>
            <person name="Martin F."/>
            <person name="Silar P."/>
            <person name="Natvig D.O."/>
            <person name="Lalanne C."/>
            <person name="Gautier V."/>
            <person name="Ament-Velasquez S.L."/>
            <person name="Kruys A."/>
            <person name="Hutchinson M.I."/>
            <person name="Powell A.J."/>
            <person name="Barry K."/>
            <person name="Miller A.N."/>
            <person name="Grigoriev I.V."/>
            <person name="Debuchy R."/>
            <person name="Gladieux P."/>
            <person name="Hiltunen Thoren M."/>
            <person name="Johannesson H."/>
        </authorList>
    </citation>
    <scope>NUCLEOTIDE SEQUENCE</scope>
    <source>
        <strain evidence="13">CBS 955.72</strain>
    </source>
</reference>
<keyword evidence="7 9" id="KW-0539">Nucleus</keyword>